<name>A0A078BB33_STYLE</name>
<gene>
    <name evidence="1" type="primary">Contig9403.g10051</name>
    <name evidence="1" type="ORF">STYLEM_20767</name>
</gene>
<sequence length="121" mass="14215">MTHNKNEIDGEEREDIDQLVGKEGHIQILTQNLHEQRNSLFQKDNIHLQKELFKLNTCLGRNSSTLWSCNLSRALYLFSQLLLLLVKDHQFSLIHESRERKNICCQNCKILQPRKACKEIS</sequence>
<dbReference type="Proteomes" id="UP000039865">
    <property type="component" value="Unassembled WGS sequence"/>
</dbReference>
<dbReference type="InParanoid" id="A0A078BB33"/>
<evidence type="ECO:0000313" key="1">
    <source>
        <dbReference type="EMBL" id="CDW91609.1"/>
    </source>
</evidence>
<dbReference type="AlphaFoldDB" id="A0A078BB33"/>
<protein>
    <submittedName>
        <fullName evidence="1">Uncharacterized protein</fullName>
    </submittedName>
</protein>
<dbReference type="EMBL" id="CCKQ01019597">
    <property type="protein sequence ID" value="CDW91609.1"/>
    <property type="molecule type" value="Genomic_DNA"/>
</dbReference>
<reference evidence="1 2" key="1">
    <citation type="submission" date="2014-06" db="EMBL/GenBank/DDBJ databases">
        <authorList>
            <person name="Swart Estienne"/>
        </authorList>
    </citation>
    <scope>NUCLEOTIDE SEQUENCE [LARGE SCALE GENOMIC DNA]</scope>
    <source>
        <strain evidence="1 2">130c</strain>
    </source>
</reference>
<evidence type="ECO:0000313" key="2">
    <source>
        <dbReference type="Proteomes" id="UP000039865"/>
    </source>
</evidence>
<proteinExistence type="predicted"/>
<organism evidence="1 2">
    <name type="scientific">Stylonychia lemnae</name>
    <name type="common">Ciliate</name>
    <dbReference type="NCBI Taxonomy" id="5949"/>
    <lineage>
        <taxon>Eukaryota</taxon>
        <taxon>Sar</taxon>
        <taxon>Alveolata</taxon>
        <taxon>Ciliophora</taxon>
        <taxon>Intramacronucleata</taxon>
        <taxon>Spirotrichea</taxon>
        <taxon>Stichotrichia</taxon>
        <taxon>Sporadotrichida</taxon>
        <taxon>Oxytrichidae</taxon>
        <taxon>Stylonychinae</taxon>
        <taxon>Stylonychia</taxon>
    </lineage>
</organism>
<keyword evidence="2" id="KW-1185">Reference proteome</keyword>
<accession>A0A078BB33</accession>